<keyword evidence="9" id="KW-1185">Reference proteome</keyword>
<evidence type="ECO:0000256" key="2">
    <source>
        <dbReference type="ARBA" id="ARBA00005069"/>
    </source>
</evidence>
<dbReference type="HAMAP" id="MF_00836">
    <property type="entry name" value="PhnN"/>
    <property type="match status" value="1"/>
</dbReference>
<dbReference type="NCBIfam" id="TIGR02322">
    <property type="entry name" value="phosphon_PhnN"/>
    <property type="match status" value="1"/>
</dbReference>
<dbReference type="InterPro" id="IPR008145">
    <property type="entry name" value="GK/Ca_channel_bsu"/>
</dbReference>
<protein>
    <recommendedName>
        <fullName evidence="6">Ribose 1,5-bisphosphate phosphokinase PhnN</fullName>
        <ecNumber evidence="6">2.7.4.23</ecNumber>
    </recommendedName>
    <alternativeName>
        <fullName evidence="6">Ribose 1,5-bisphosphokinase</fullName>
    </alternativeName>
</protein>
<proteinExistence type="inferred from homology"/>
<dbReference type="AlphaFoldDB" id="A0A0R3LDR2"/>
<dbReference type="InterPro" id="IPR012699">
    <property type="entry name" value="PhnN"/>
</dbReference>
<dbReference type="Gene3D" id="3.40.50.300">
    <property type="entry name" value="P-loop containing nucleotide triphosphate hydrolases"/>
    <property type="match status" value="1"/>
</dbReference>
<comment type="catalytic activity">
    <reaction evidence="1 6">
        <text>alpha-D-ribose 1,5-bisphosphate + ATP = 5-phospho-alpha-D-ribose 1-diphosphate + ADP</text>
        <dbReference type="Rhea" id="RHEA:20109"/>
        <dbReference type="ChEBI" id="CHEBI:30616"/>
        <dbReference type="ChEBI" id="CHEBI:58017"/>
        <dbReference type="ChEBI" id="CHEBI:68688"/>
        <dbReference type="ChEBI" id="CHEBI:456216"/>
        <dbReference type="EC" id="2.7.4.23"/>
    </reaction>
</comment>
<organism evidence="8 9">
    <name type="scientific">Bradyrhizobium jicamae</name>
    <dbReference type="NCBI Taxonomy" id="280332"/>
    <lineage>
        <taxon>Bacteria</taxon>
        <taxon>Pseudomonadati</taxon>
        <taxon>Pseudomonadota</taxon>
        <taxon>Alphaproteobacteria</taxon>
        <taxon>Hyphomicrobiales</taxon>
        <taxon>Nitrobacteraceae</taxon>
        <taxon>Bradyrhizobium</taxon>
    </lineage>
</organism>
<reference evidence="8 9" key="1">
    <citation type="submission" date="2014-03" db="EMBL/GenBank/DDBJ databases">
        <title>Bradyrhizobium valentinum sp. nov., isolated from effective nodules of Lupinus mariae-josephae, a lupine endemic of basic-lime soils in Eastern Spain.</title>
        <authorList>
            <person name="Duran D."/>
            <person name="Rey L."/>
            <person name="Navarro A."/>
            <person name="Busquets A."/>
            <person name="Imperial J."/>
            <person name="Ruiz-Argueso T."/>
        </authorList>
    </citation>
    <scope>NUCLEOTIDE SEQUENCE [LARGE SCALE GENOMIC DNA]</scope>
    <source>
        <strain evidence="8 9">PAC68</strain>
    </source>
</reference>
<evidence type="ECO:0000256" key="3">
    <source>
        <dbReference type="ARBA" id="ARBA00022679"/>
    </source>
</evidence>
<dbReference type="SUPFAM" id="SSF52540">
    <property type="entry name" value="P-loop containing nucleoside triphosphate hydrolases"/>
    <property type="match status" value="1"/>
</dbReference>
<comment type="similarity">
    <text evidence="6">Belongs to the ribose 1,5-bisphosphokinase family.</text>
</comment>
<dbReference type="EC" id="2.7.4.23" evidence="6"/>
<dbReference type="InterPro" id="IPR027417">
    <property type="entry name" value="P-loop_NTPase"/>
</dbReference>
<dbReference type="UniPathway" id="UPA00087">
    <property type="reaction ID" value="UER00175"/>
</dbReference>
<evidence type="ECO:0000313" key="8">
    <source>
        <dbReference type="EMBL" id="KRR06010.1"/>
    </source>
</evidence>
<comment type="function">
    <text evidence="6">Catalyzes the phosphorylation of ribose 1,5-bisphosphate to 5-phospho-D-ribosyl alpha-1-diphosphate (PRPP).</text>
</comment>
<feature type="binding site" evidence="6">
    <location>
        <begin position="26"/>
        <end position="33"/>
    </location>
    <ligand>
        <name>ATP</name>
        <dbReference type="ChEBI" id="CHEBI:30616"/>
    </ligand>
</feature>
<dbReference type="GO" id="GO:0033863">
    <property type="term" value="F:ribose 1,5-bisphosphate phosphokinase activity"/>
    <property type="evidence" value="ECO:0007669"/>
    <property type="project" value="UniProtKB-UniRule"/>
</dbReference>
<comment type="pathway">
    <text evidence="2 6">Metabolic intermediate biosynthesis; 5-phospho-alpha-D-ribose 1-diphosphate biosynthesis; 5-phospho-alpha-D-ribose 1-diphosphate from D-ribose 5-phosphate (route II): step 3/3.</text>
</comment>
<evidence type="ECO:0000256" key="4">
    <source>
        <dbReference type="ARBA" id="ARBA00022741"/>
    </source>
</evidence>
<dbReference type="GO" id="GO:0019634">
    <property type="term" value="P:organic phosphonate metabolic process"/>
    <property type="evidence" value="ECO:0007669"/>
    <property type="project" value="UniProtKB-UniRule"/>
</dbReference>
<dbReference type="RefSeq" id="WP_057836996.1">
    <property type="nucleotide sequence ID" value="NZ_LLXZ01000120.1"/>
</dbReference>
<feature type="domain" description="Guanylate kinase/L-type calcium channel beta subunit" evidence="7">
    <location>
        <begin position="18"/>
        <end position="196"/>
    </location>
</feature>
<dbReference type="Proteomes" id="UP000050863">
    <property type="component" value="Unassembled WGS sequence"/>
</dbReference>
<dbReference type="STRING" id="280332.CQ12_02435"/>
<evidence type="ECO:0000256" key="6">
    <source>
        <dbReference type="HAMAP-Rule" id="MF_00836"/>
    </source>
</evidence>
<dbReference type="GO" id="GO:0006015">
    <property type="term" value="P:5-phosphoribose 1-diphosphate biosynthetic process"/>
    <property type="evidence" value="ECO:0007669"/>
    <property type="project" value="UniProtKB-UniRule"/>
</dbReference>
<gene>
    <name evidence="6" type="primary">phnN</name>
    <name evidence="8" type="ORF">CQ12_02435</name>
</gene>
<evidence type="ECO:0000256" key="5">
    <source>
        <dbReference type="ARBA" id="ARBA00022840"/>
    </source>
</evidence>
<keyword evidence="8" id="KW-0418">Kinase</keyword>
<evidence type="ECO:0000313" key="9">
    <source>
        <dbReference type="Proteomes" id="UP000050863"/>
    </source>
</evidence>
<dbReference type="SMART" id="SM00072">
    <property type="entry name" value="GuKc"/>
    <property type="match status" value="1"/>
</dbReference>
<keyword evidence="4 6" id="KW-0547">Nucleotide-binding</keyword>
<dbReference type="OrthoDB" id="341217at2"/>
<dbReference type="GO" id="GO:0005524">
    <property type="term" value="F:ATP binding"/>
    <property type="evidence" value="ECO:0007669"/>
    <property type="project" value="UniProtKB-KW"/>
</dbReference>
<keyword evidence="5 6" id="KW-0067">ATP-binding</keyword>
<accession>A0A0R3LDR2</accession>
<evidence type="ECO:0000256" key="1">
    <source>
        <dbReference type="ARBA" id="ARBA00000373"/>
    </source>
</evidence>
<comment type="caution">
    <text evidence="8">The sequence shown here is derived from an EMBL/GenBank/DDBJ whole genome shotgun (WGS) entry which is preliminary data.</text>
</comment>
<dbReference type="EMBL" id="LLXZ01000120">
    <property type="protein sequence ID" value="KRR06010.1"/>
    <property type="molecule type" value="Genomic_DNA"/>
</dbReference>
<keyword evidence="3 6" id="KW-0808">Transferase</keyword>
<name>A0A0R3LDR2_9BRAD</name>
<evidence type="ECO:0000259" key="7">
    <source>
        <dbReference type="SMART" id="SM00072"/>
    </source>
</evidence>
<sequence>MTETLTPTTTDQTAAIGPGRLVLVVGPSGAGKDTLLGLAKAACADDGNVVFPRRVITREASASEENEEVSLGMFQEALKCGEYAMHWEAHGHCYALSRAIDNEIRAGRTIVANISRTVIGATRRAYADVVVVSITAPPDVLAERLAMRRRSSDGKLASRLGRTVEDEAAAPDVTIVNTGSAEYHARQLVRVIRNEKWHE</sequence>